<organism evidence="1 2">
    <name type="scientific">Rugamonas rubra</name>
    <dbReference type="NCBI Taxonomy" id="758825"/>
    <lineage>
        <taxon>Bacteria</taxon>
        <taxon>Pseudomonadati</taxon>
        <taxon>Pseudomonadota</taxon>
        <taxon>Betaproteobacteria</taxon>
        <taxon>Burkholderiales</taxon>
        <taxon>Oxalobacteraceae</taxon>
        <taxon>Telluria group</taxon>
        <taxon>Rugamonas</taxon>
    </lineage>
</organism>
<dbReference type="Proteomes" id="UP000199470">
    <property type="component" value="Unassembled WGS sequence"/>
</dbReference>
<reference evidence="1 2" key="1">
    <citation type="submission" date="2016-10" db="EMBL/GenBank/DDBJ databases">
        <authorList>
            <person name="de Groot N.N."/>
        </authorList>
    </citation>
    <scope>NUCLEOTIDE SEQUENCE [LARGE SCALE GENOMIC DNA]</scope>
    <source>
        <strain evidence="1 2">ATCC 43154</strain>
    </source>
</reference>
<keyword evidence="2" id="KW-1185">Reference proteome</keyword>
<dbReference type="EMBL" id="FOTW01000026">
    <property type="protein sequence ID" value="SFM64731.1"/>
    <property type="molecule type" value="Genomic_DNA"/>
</dbReference>
<protein>
    <submittedName>
        <fullName evidence="1">Uncharacterized protein</fullName>
    </submittedName>
</protein>
<dbReference type="STRING" id="758825.SAMN02982985_04822"/>
<dbReference type="RefSeq" id="WP_093390248.1">
    <property type="nucleotide sequence ID" value="NZ_FOTW01000026.1"/>
</dbReference>
<name>A0A1I4SK27_9BURK</name>
<sequence length="105" mass="11487">MSTLAELARIRTEFGLAPVGGVLWLGVGILPPKRNAIEIDPANLPTALDCRAVAGLDVVLLFPGNLTRYGALRTLSDRLYQARPRRLLLVDSDHKRTAFLKLAKP</sequence>
<gene>
    <name evidence="1" type="ORF">SAMN02982985_04822</name>
</gene>
<proteinExistence type="predicted"/>
<evidence type="ECO:0000313" key="1">
    <source>
        <dbReference type="EMBL" id="SFM64731.1"/>
    </source>
</evidence>
<dbReference type="OrthoDB" id="8707983at2"/>
<accession>A0A1I4SK27</accession>
<dbReference type="AlphaFoldDB" id="A0A1I4SK27"/>
<evidence type="ECO:0000313" key="2">
    <source>
        <dbReference type="Proteomes" id="UP000199470"/>
    </source>
</evidence>